<gene>
    <name evidence="2" type="ORF">K435DRAFT_775577</name>
</gene>
<evidence type="ECO:0000313" key="2">
    <source>
        <dbReference type="EMBL" id="THV02369.1"/>
    </source>
</evidence>
<dbReference type="Proteomes" id="UP000297245">
    <property type="component" value="Unassembled WGS sequence"/>
</dbReference>
<keyword evidence="3" id="KW-1185">Reference proteome</keyword>
<dbReference type="Pfam" id="PF13302">
    <property type="entry name" value="Acetyltransf_3"/>
    <property type="match status" value="1"/>
</dbReference>
<evidence type="ECO:0000259" key="1">
    <source>
        <dbReference type="PROSITE" id="PS51186"/>
    </source>
</evidence>
<name>A0A4S8MIZ2_DENBC</name>
<proteinExistence type="predicted"/>
<keyword evidence="2" id="KW-0012">Acyltransferase</keyword>
<dbReference type="PANTHER" id="PTHR43610">
    <property type="entry name" value="BLL6696 PROTEIN"/>
    <property type="match status" value="1"/>
</dbReference>
<dbReference type="InterPro" id="IPR000182">
    <property type="entry name" value="GNAT_dom"/>
</dbReference>
<dbReference type="InterPro" id="IPR016181">
    <property type="entry name" value="Acyl_CoA_acyltransferase"/>
</dbReference>
<accession>A0A4S8MIZ2</accession>
<sequence length="202" mass="23316">MSPEKPIQLKSRTGRIVLVRPDESHDELIRQLRTDSVTRKYIRFLPEKLSLDEVKKMREERGVDPATLNLNVFQLDGSGSVGQFVGSTGIFHIDEENSHCEMGILLLPDFHRGGFGTDILFTFLSYAFEERRYHRVAFETGADNVNMRGWLEKVAGAKLEGTRRDHWKDLATGDYSDVLSYSILEQEWKDSVKEKLEKRLRL</sequence>
<dbReference type="OrthoDB" id="64477at2759"/>
<keyword evidence="2" id="KW-0808">Transferase</keyword>
<dbReference type="GO" id="GO:0016747">
    <property type="term" value="F:acyltransferase activity, transferring groups other than amino-acyl groups"/>
    <property type="evidence" value="ECO:0007669"/>
    <property type="project" value="InterPro"/>
</dbReference>
<dbReference type="PROSITE" id="PS51186">
    <property type="entry name" value="GNAT"/>
    <property type="match status" value="1"/>
</dbReference>
<protein>
    <submittedName>
        <fullName evidence="2">Acyl-CoA N-acyltransferase</fullName>
    </submittedName>
</protein>
<reference evidence="2 3" key="1">
    <citation type="journal article" date="2019" name="Nat. Ecol. Evol.">
        <title>Megaphylogeny resolves global patterns of mushroom evolution.</title>
        <authorList>
            <person name="Varga T."/>
            <person name="Krizsan K."/>
            <person name="Foldi C."/>
            <person name="Dima B."/>
            <person name="Sanchez-Garcia M."/>
            <person name="Sanchez-Ramirez S."/>
            <person name="Szollosi G.J."/>
            <person name="Szarkandi J.G."/>
            <person name="Papp V."/>
            <person name="Albert L."/>
            <person name="Andreopoulos W."/>
            <person name="Angelini C."/>
            <person name="Antonin V."/>
            <person name="Barry K.W."/>
            <person name="Bougher N.L."/>
            <person name="Buchanan P."/>
            <person name="Buyck B."/>
            <person name="Bense V."/>
            <person name="Catcheside P."/>
            <person name="Chovatia M."/>
            <person name="Cooper J."/>
            <person name="Damon W."/>
            <person name="Desjardin D."/>
            <person name="Finy P."/>
            <person name="Geml J."/>
            <person name="Haridas S."/>
            <person name="Hughes K."/>
            <person name="Justo A."/>
            <person name="Karasinski D."/>
            <person name="Kautmanova I."/>
            <person name="Kiss B."/>
            <person name="Kocsube S."/>
            <person name="Kotiranta H."/>
            <person name="LaButti K.M."/>
            <person name="Lechner B.E."/>
            <person name="Liimatainen K."/>
            <person name="Lipzen A."/>
            <person name="Lukacs Z."/>
            <person name="Mihaltcheva S."/>
            <person name="Morgado L.N."/>
            <person name="Niskanen T."/>
            <person name="Noordeloos M.E."/>
            <person name="Ohm R.A."/>
            <person name="Ortiz-Santana B."/>
            <person name="Ovrebo C."/>
            <person name="Racz N."/>
            <person name="Riley R."/>
            <person name="Savchenko A."/>
            <person name="Shiryaev A."/>
            <person name="Soop K."/>
            <person name="Spirin V."/>
            <person name="Szebenyi C."/>
            <person name="Tomsovsky M."/>
            <person name="Tulloss R.E."/>
            <person name="Uehling J."/>
            <person name="Grigoriev I.V."/>
            <person name="Vagvolgyi C."/>
            <person name="Papp T."/>
            <person name="Martin F.M."/>
            <person name="Miettinen O."/>
            <person name="Hibbett D.S."/>
            <person name="Nagy L.G."/>
        </authorList>
    </citation>
    <scope>NUCLEOTIDE SEQUENCE [LARGE SCALE GENOMIC DNA]</scope>
    <source>
        <strain evidence="2 3">CBS 962.96</strain>
    </source>
</reference>
<feature type="domain" description="N-acetyltransferase" evidence="1">
    <location>
        <begin position="16"/>
        <end position="182"/>
    </location>
</feature>
<dbReference type="AlphaFoldDB" id="A0A4S8MIZ2"/>
<evidence type="ECO:0000313" key="3">
    <source>
        <dbReference type="Proteomes" id="UP000297245"/>
    </source>
</evidence>
<dbReference type="Gene3D" id="3.40.630.30">
    <property type="match status" value="1"/>
</dbReference>
<dbReference type="SUPFAM" id="SSF55729">
    <property type="entry name" value="Acyl-CoA N-acyltransferases (Nat)"/>
    <property type="match status" value="1"/>
</dbReference>
<dbReference type="PANTHER" id="PTHR43610:SF1">
    <property type="entry name" value="N-ACETYLTRANSFERASE DOMAIN-CONTAINING PROTEIN"/>
    <property type="match status" value="1"/>
</dbReference>
<organism evidence="2 3">
    <name type="scientific">Dendrothele bispora (strain CBS 962.96)</name>
    <dbReference type="NCBI Taxonomy" id="1314807"/>
    <lineage>
        <taxon>Eukaryota</taxon>
        <taxon>Fungi</taxon>
        <taxon>Dikarya</taxon>
        <taxon>Basidiomycota</taxon>
        <taxon>Agaricomycotina</taxon>
        <taxon>Agaricomycetes</taxon>
        <taxon>Agaricomycetidae</taxon>
        <taxon>Agaricales</taxon>
        <taxon>Agaricales incertae sedis</taxon>
        <taxon>Dendrothele</taxon>
    </lineage>
</organism>
<dbReference type="EMBL" id="ML179077">
    <property type="protein sequence ID" value="THV02369.1"/>
    <property type="molecule type" value="Genomic_DNA"/>
</dbReference>